<evidence type="ECO:0000256" key="1">
    <source>
        <dbReference type="ARBA" id="ARBA00001206"/>
    </source>
</evidence>
<organism evidence="12 13">
    <name type="scientific">Pieris brassicae</name>
    <name type="common">White butterfly</name>
    <name type="synonym">Large white butterfly</name>
    <dbReference type="NCBI Taxonomy" id="7116"/>
    <lineage>
        <taxon>Eukaryota</taxon>
        <taxon>Metazoa</taxon>
        <taxon>Ecdysozoa</taxon>
        <taxon>Arthropoda</taxon>
        <taxon>Hexapoda</taxon>
        <taxon>Insecta</taxon>
        <taxon>Pterygota</taxon>
        <taxon>Neoptera</taxon>
        <taxon>Endopterygota</taxon>
        <taxon>Lepidoptera</taxon>
        <taxon>Glossata</taxon>
        <taxon>Ditrysia</taxon>
        <taxon>Papilionoidea</taxon>
        <taxon>Pieridae</taxon>
        <taxon>Pierinae</taxon>
        <taxon>Pieris</taxon>
    </lineage>
</organism>
<evidence type="ECO:0000256" key="2">
    <source>
        <dbReference type="ARBA" id="ARBA00004496"/>
    </source>
</evidence>
<dbReference type="PANTHER" id="PTHR12280">
    <property type="entry name" value="PANTOTHENATE KINASE"/>
    <property type="match status" value="1"/>
</dbReference>
<keyword evidence="5" id="KW-0963">Cytoplasm</keyword>
<evidence type="ECO:0000256" key="3">
    <source>
        <dbReference type="ARBA" id="ARBA00005225"/>
    </source>
</evidence>
<evidence type="ECO:0000313" key="13">
    <source>
        <dbReference type="Proteomes" id="UP001152562"/>
    </source>
</evidence>
<name>A0A9P0TSS7_PIEBR</name>
<dbReference type="InterPro" id="IPR043129">
    <property type="entry name" value="ATPase_NBD"/>
</dbReference>
<keyword evidence="9" id="KW-0067">ATP-binding</keyword>
<evidence type="ECO:0000256" key="8">
    <source>
        <dbReference type="ARBA" id="ARBA00022777"/>
    </source>
</evidence>
<dbReference type="EC" id="2.7.1.33" evidence="4"/>
<dbReference type="EMBL" id="CALOZG010000040">
    <property type="protein sequence ID" value="CAH4034198.1"/>
    <property type="molecule type" value="Genomic_DNA"/>
</dbReference>
<dbReference type="Pfam" id="PF03630">
    <property type="entry name" value="Fumble"/>
    <property type="match status" value="1"/>
</dbReference>
<dbReference type="InterPro" id="IPR004567">
    <property type="entry name" value="Type_II_PanK"/>
</dbReference>
<comment type="subcellular location">
    <subcellularLocation>
        <location evidence="2">Cytoplasm</location>
    </subcellularLocation>
</comment>
<evidence type="ECO:0000313" key="12">
    <source>
        <dbReference type="EMBL" id="CAH4034198.1"/>
    </source>
</evidence>
<comment type="pathway">
    <text evidence="3">Cofactor biosynthesis; coenzyme A biosynthesis; CoA from (R)-pantothenate: step 1/5.</text>
</comment>
<dbReference type="GO" id="GO:0004594">
    <property type="term" value="F:pantothenate kinase activity"/>
    <property type="evidence" value="ECO:0007669"/>
    <property type="project" value="UniProtKB-EC"/>
</dbReference>
<comment type="catalytic activity">
    <reaction evidence="1">
        <text>(R)-pantothenate + ATP = (R)-4'-phosphopantothenate + ADP + H(+)</text>
        <dbReference type="Rhea" id="RHEA:16373"/>
        <dbReference type="ChEBI" id="CHEBI:10986"/>
        <dbReference type="ChEBI" id="CHEBI:15378"/>
        <dbReference type="ChEBI" id="CHEBI:29032"/>
        <dbReference type="ChEBI" id="CHEBI:30616"/>
        <dbReference type="ChEBI" id="CHEBI:456216"/>
        <dbReference type="EC" id="2.7.1.33"/>
    </reaction>
</comment>
<evidence type="ECO:0000256" key="7">
    <source>
        <dbReference type="ARBA" id="ARBA00022741"/>
    </source>
</evidence>
<comment type="caution">
    <text evidence="12">The sequence shown here is derived from an EMBL/GenBank/DDBJ whole genome shotgun (WGS) entry which is preliminary data.</text>
</comment>
<dbReference type="Gene3D" id="3.30.420.510">
    <property type="match status" value="1"/>
</dbReference>
<dbReference type="GO" id="GO:0015937">
    <property type="term" value="P:coenzyme A biosynthetic process"/>
    <property type="evidence" value="ECO:0007669"/>
    <property type="project" value="UniProtKB-KW"/>
</dbReference>
<sequence length="461" mass="51653">MEEKSGVIVIHQMRLHRCDGCLAACRPDRRVARNKHIITRSNHLKRARRVPYTPLKENHVMANMPTLPTPPDTDAPPMPWFGMDIGGTLTKLVYFEPRETNRREIDKETEILKNIRRYLTRNSAYGKTGRRDVHLQMDNVTIRGRRGTLHFIRFPTSEVGSFLQLARSKGMATLLNTIYATGGGAYKFEEDFIKEVNMRLSKLDELDALITGVQFIDSMNPHECYYWEPNPDSATDNDSPPYLEPCLSQYVRKPFDFSSPYPFLLVNIGSGVSMLVVSSPYDYCRVSGTSLGGGTFLGLCCLLTGCSSFEEAIALAASGDNTTVDKLVRDIYGGDYERFGLRGDLVASSFGNMCSADRRAKVSREDLARATLVTITNNIGSIARLCASNQNIQRVVFCGNFLRVNPLSMKLLSYAMSYWSKGALKALFLEHEGYFGAVGCLLHYDSKNDKQNCTDSAQTDR</sequence>
<keyword evidence="13" id="KW-1185">Reference proteome</keyword>
<evidence type="ECO:0000256" key="11">
    <source>
        <dbReference type="ARBA" id="ARBA00060870"/>
    </source>
</evidence>
<dbReference type="SUPFAM" id="SSF53067">
    <property type="entry name" value="Actin-like ATPase domain"/>
    <property type="match status" value="2"/>
</dbReference>
<dbReference type="CDD" id="cd24122">
    <property type="entry name" value="ASKHA_NBD_PanK-II_Pank1-like"/>
    <property type="match status" value="1"/>
</dbReference>
<evidence type="ECO:0000256" key="10">
    <source>
        <dbReference type="ARBA" id="ARBA00022993"/>
    </source>
</evidence>
<reference evidence="12" key="1">
    <citation type="submission" date="2022-05" db="EMBL/GenBank/DDBJ databases">
        <authorList>
            <person name="Okamura Y."/>
        </authorList>
    </citation>
    <scope>NUCLEOTIDE SEQUENCE</scope>
</reference>
<evidence type="ECO:0000256" key="9">
    <source>
        <dbReference type="ARBA" id="ARBA00022840"/>
    </source>
</evidence>
<dbReference type="GO" id="GO:0005634">
    <property type="term" value="C:nucleus"/>
    <property type="evidence" value="ECO:0007669"/>
    <property type="project" value="TreeGrafter"/>
</dbReference>
<dbReference type="Proteomes" id="UP001152562">
    <property type="component" value="Unassembled WGS sequence"/>
</dbReference>
<dbReference type="GO" id="GO:0005829">
    <property type="term" value="C:cytosol"/>
    <property type="evidence" value="ECO:0007669"/>
    <property type="project" value="TreeGrafter"/>
</dbReference>
<protein>
    <recommendedName>
        <fullName evidence="4">pantothenate kinase</fullName>
        <ecNumber evidence="4">2.7.1.33</ecNumber>
    </recommendedName>
</protein>
<keyword evidence="10" id="KW-0173">Coenzyme A biosynthesis</keyword>
<dbReference type="Gene3D" id="3.30.420.40">
    <property type="match status" value="2"/>
</dbReference>
<keyword evidence="6" id="KW-0808">Transferase</keyword>
<evidence type="ECO:0000256" key="5">
    <source>
        <dbReference type="ARBA" id="ARBA00022490"/>
    </source>
</evidence>
<gene>
    <name evidence="12" type="ORF">PIBRA_LOCUS10405</name>
</gene>
<dbReference type="PANTHER" id="PTHR12280:SF30">
    <property type="entry name" value="FUMBLE"/>
    <property type="match status" value="1"/>
</dbReference>
<dbReference type="FunFam" id="3.30.420.40:FF:000025">
    <property type="entry name" value="pantothenate kinase 2, mitochondrial"/>
    <property type="match status" value="1"/>
</dbReference>
<proteinExistence type="inferred from homology"/>
<accession>A0A9P0TSS7</accession>
<dbReference type="GO" id="GO:0005524">
    <property type="term" value="F:ATP binding"/>
    <property type="evidence" value="ECO:0007669"/>
    <property type="project" value="UniProtKB-KW"/>
</dbReference>
<keyword evidence="7" id="KW-0547">Nucleotide-binding</keyword>
<dbReference type="AlphaFoldDB" id="A0A9P0TSS7"/>
<evidence type="ECO:0000256" key="4">
    <source>
        <dbReference type="ARBA" id="ARBA00012102"/>
    </source>
</evidence>
<evidence type="ECO:0000256" key="6">
    <source>
        <dbReference type="ARBA" id="ARBA00022679"/>
    </source>
</evidence>
<comment type="similarity">
    <text evidence="11">Belongs to the type II pantothenate kinase family.</text>
</comment>
<dbReference type="NCBIfam" id="TIGR00555">
    <property type="entry name" value="panK_eukar"/>
    <property type="match status" value="1"/>
</dbReference>
<keyword evidence="8" id="KW-0418">Kinase</keyword>